<feature type="transmembrane region" description="Helical" evidence="1">
    <location>
        <begin position="68"/>
        <end position="89"/>
    </location>
</feature>
<dbReference type="EMBL" id="QEFD01000085">
    <property type="protein sequence ID" value="PVU76561.1"/>
    <property type="molecule type" value="Genomic_DNA"/>
</dbReference>
<protein>
    <recommendedName>
        <fullName evidence="4">Rod shape-determining protein MreD</fullName>
    </recommendedName>
</protein>
<proteinExistence type="predicted"/>
<dbReference type="AlphaFoldDB" id="A0A2T9X936"/>
<reference evidence="2 3" key="1">
    <citation type="journal article" date="2015" name="Appl. Environ. Microbiol.">
        <title>Nanoarchaeota, Their Sulfolobales Host, and Nanoarchaeota Virus Distribution across Yellowstone National Park Hot Springs.</title>
        <authorList>
            <person name="Munson-McGee J.H."/>
            <person name="Field E.K."/>
            <person name="Bateson M."/>
            <person name="Rooney C."/>
            <person name="Stepanauskas R."/>
            <person name="Young M.J."/>
        </authorList>
    </citation>
    <scope>NUCLEOTIDE SEQUENCE [LARGE SCALE GENOMIC DNA]</scope>
    <source>
        <strain evidence="2">SCGC AC-742_N10</strain>
    </source>
</reference>
<feature type="transmembrane region" description="Helical" evidence="1">
    <location>
        <begin position="13"/>
        <end position="32"/>
    </location>
</feature>
<evidence type="ECO:0000313" key="2">
    <source>
        <dbReference type="EMBL" id="PVU76561.1"/>
    </source>
</evidence>
<accession>A0A2T9X936</accession>
<gene>
    <name evidence="2" type="ORF">DDW13_02735</name>
</gene>
<evidence type="ECO:0008006" key="4">
    <source>
        <dbReference type="Google" id="ProtNLM"/>
    </source>
</evidence>
<evidence type="ECO:0000313" key="3">
    <source>
        <dbReference type="Proteomes" id="UP000245638"/>
    </source>
</evidence>
<dbReference type="Proteomes" id="UP000245638">
    <property type="component" value="Unassembled WGS sequence"/>
</dbReference>
<organism evidence="2 3">
    <name type="scientific">Acidianus hospitalis</name>
    <dbReference type="NCBI Taxonomy" id="563177"/>
    <lineage>
        <taxon>Archaea</taxon>
        <taxon>Thermoproteota</taxon>
        <taxon>Thermoprotei</taxon>
        <taxon>Sulfolobales</taxon>
        <taxon>Sulfolobaceae</taxon>
        <taxon>Acidianus</taxon>
    </lineage>
</organism>
<feature type="transmembrane region" description="Helical" evidence="1">
    <location>
        <begin position="137"/>
        <end position="160"/>
    </location>
</feature>
<keyword evidence="1" id="KW-0472">Membrane</keyword>
<feature type="non-terminal residue" evidence="2">
    <location>
        <position position="1"/>
    </location>
</feature>
<evidence type="ECO:0000256" key="1">
    <source>
        <dbReference type="SAM" id="Phobius"/>
    </source>
</evidence>
<sequence>GDMIFLPSGIYPLINPPVWFRIITSFIVVALVRKVGSGMAVFTAYDLIGDLIHFGFGGEPLWLIEDALTYGLFMDVAIFITKGNLFGILNSDKFKQNLSAIVEGLLLGFAFSFVHPFFTYGFIAPLIFGFIPNQERVLYLFVTYMAGNALISPIAGLLALRVARIIAV</sequence>
<keyword evidence="1" id="KW-0812">Transmembrane</keyword>
<keyword evidence="1" id="KW-1133">Transmembrane helix</keyword>
<comment type="caution">
    <text evidence="2">The sequence shown here is derived from an EMBL/GenBank/DDBJ whole genome shotgun (WGS) entry which is preliminary data.</text>
</comment>
<name>A0A2T9X936_9CREN</name>
<feature type="transmembrane region" description="Helical" evidence="1">
    <location>
        <begin position="39"/>
        <end position="56"/>
    </location>
</feature>
<feature type="transmembrane region" description="Helical" evidence="1">
    <location>
        <begin position="101"/>
        <end position="131"/>
    </location>
</feature>